<organism evidence="9 10">
    <name type="scientific">Huberarchaeum crystalense</name>
    <dbReference type="NCBI Taxonomy" id="2014257"/>
    <lineage>
        <taxon>Archaea</taxon>
        <taxon>Candidatus Huberarchaeota</taxon>
        <taxon>Candidatus Huberarchaeia</taxon>
        <taxon>Candidatus Huberarchaeales</taxon>
        <taxon>Candidatus Huberarchaeaceae</taxon>
        <taxon>Candidatus Huberarchaeum</taxon>
    </lineage>
</organism>
<gene>
    <name evidence="9" type="ORF">COY63_01390</name>
</gene>
<keyword evidence="3" id="KW-0808">Transferase</keyword>
<dbReference type="PANTHER" id="PTHR42998">
    <property type="entry name" value="TYPE I RESTRICTION ENZYME HINDVIIP M PROTEIN-RELATED"/>
    <property type="match status" value="1"/>
</dbReference>
<dbReference type="Gene3D" id="1.20.1260.30">
    <property type="match status" value="1"/>
</dbReference>
<proteinExistence type="predicted"/>
<reference evidence="10" key="1">
    <citation type="submission" date="2017-09" db="EMBL/GenBank/DDBJ databases">
        <title>Depth-based differentiation of microbial function through sediment-hosted aquifers and enrichment of novel symbionts in the deep terrestrial subsurface.</title>
        <authorList>
            <person name="Probst A.J."/>
            <person name="Ladd B."/>
            <person name="Jarett J.K."/>
            <person name="Geller-Mcgrath D.E."/>
            <person name="Sieber C.M.K."/>
            <person name="Emerson J.B."/>
            <person name="Anantharaman K."/>
            <person name="Thomas B.C."/>
            <person name="Malmstrom R."/>
            <person name="Stieglmeier M."/>
            <person name="Klingl A."/>
            <person name="Woyke T."/>
            <person name="Ryan C.M."/>
            <person name="Banfield J.F."/>
        </authorList>
    </citation>
    <scope>NUCLEOTIDE SEQUENCE [LARGE SCALE GENOMIC DNA]</scope>
</reference>
<dbReference type="InterPro" id="IPR029464">
    <property type="entry name" value="HSDR_N"/>
</dbReference>
<evidence type="ECO:0000256" key="5">
    <source>
        <dbReference type="ARBA" id="ARBA00022747"/>
    </source>
</evidence>
<dbReference type="InterPro" id="IPR038333">
    <property type="entry name" value="T1MK-like_N_sf"/>
</dbReference>
<name>A0A2H9P8J6_HUBC1</name>
<feature type="domain" description="DNA methylase adenine-specific" evidence="7">
    <location>
        <begin position="303"/>
        <end position="594"/>
    </location>
</feature>
<dbReference type="GO" id="GO:0032259">
    <property type="term" value="P:methylation"/>
    <property type="evidence" value="ECO:0007669"/>
    <property type="project" value="UniProtKB-KW"/>
</dbReference>
<dbReference type="Pfam" id="PF13588">
    <property type="entry name" value="HSDR_N_2"/>
    <property type="match status" value="1"/>
</dbReference>
<comment type="catalytic activity">
    <reaction evidence="6">
        <text>a 2'-deoxyadenosine in DNA + S-adenosyl-L-methionine = an N(6)-methyl-2'-deoxyadenosine in DNA + S-adenosyl-L-homocysteine + H(+)</text>
        <dbReference type="Rhea" id="RHEA:15197"/>
        <dbReference type="Rhea" id="RHEA-COMP:12418"/>
        <dbReference type="Rhea" id="RHEA-COMP:12419"/>
        <dbReference type="ChEBI" id="CHEBI:15378"/>
        <dbReference type="ChEBI" id="CHEBI:57856"/>
        <dbReference type="ChEBI" id="CHEBI:59789"/>
        <dbReference type="ChEBI" id="CHEBI:90615"/>
        <dbReference type="ChEBI" id="CHEBI:90616"/>
        <dbReference type="EC" id="2.1.1.72"/>
    </reaction>
</comment>
<dbReference type="EMBL" id="PFMG01000031">
    <property type="protein sequence ID" value="PIY99832.1"/>
    <property type="molecule type" value="Genomic_DNA"/>
</dbReference>
<evidence type="ECO:0000259" key="8">
    <source>
        <dbReference type="Pfam" id="PF13588"/>
    </source>
</evidence>
<evidence type="ECO:0000256" key="4">
    <source>
        <dbReference type="ARBA" id="ARBA00022691"/>
    </source>
</evidence>
<evidence type="ECO:0000256" key="3">
    <source>
        <dbReference type="ARBA" id="ARBA00022679"/>
    </source>
</evidence>
<dbReference type="Pfam" id="PF02384">
    <property type="entry name" value="N6_Mtase"/>
    <property type="match status" value="1"/>
</dbReference>
<evidence type="ECO:0000313" key="10">
    <source>
        <dbReference type="Proteomes" id="UP000228874"/>
    </source>
</evidence>
<dbReference type="PANTHER" id="PTHR42998:SF1">
    <property type="entry name" value="TYPE I RESTRICTION ENZYME HINDI METHYLASE SUBUNIT"/>
    <property type="match status" value="1"/>
</dbReference>
<dbReference type="AlphaFoldDB" id="A0A2H9P8J6"/>
<dbReference type="EC" id="2.1.1.72" evidence="1"/>
<dbReference type="GO" id="GO:0009307">
    <property type="term" value="P:DNA restriction-modification system"/>
    <property type="evidence" value="ECO:0007669"/>
    <property type="project" value="UniProtKB-KW"/>
</dbReference>
<feature type="domain" description="Type I restriction enzyme R protein N-terminal" evidence="8">
    <location>
        <begin position="51"/>
        <end position="165"/>
    </location>
</feature>
<dbReference type="PRINTS" id="PR00507">
    <property type="entry name" value="N12N6MTFRASE"/>
</dbReference>
<dbReference type="Gene3D" id="3.40.50.150">
    <property type="entry name" value="Vaccinia Virus protein VP39"/>
    <property type="match status" value="1"/>
</dbReference>
<sequence length="604" mass="69504">KMSEDNNMDNNTIFMENVERGLKEKIIKLSDDKKRITYFCKREYSTTFTNPEEKVRASYFIELVLDKKYPKENIDIEVKVERRIPDDRADIVVYDKDGHDYLIVECKKDGITDAEFKQAIEQAFGNANSKRAKYAIVVAGTTRTAFDVSGFTQREREKNVIADIPERYGQAPKYKFIKGDDKNDLKLVSRDDLIRVLDKAHDTIWQGGKLSPTTAFDEVSKLLFCKLQEEKERTVTKKGEPYKFQIGTHETPEEVFKRVDSIYQYAKTKDAEVFKEDIKLNPKVVYGVVEHLQSINFNKTDLDTKGVAFERFMEDFFKGKMGQFFTPREVIQFAVKMLKPEEDKLVLDPACGSGGFLLNAMDYVRELADKEFPDSPEEHFRMWHDFAKDKLYGIEINDQIARVCKMNMIIHDDGHTNVISTDSLRNVNEISEIHQGFGKNKFDIILTNPPFGASVKSTEHDYLGKYKLGENRKNQKTEILFIERCLEFLKSGTGKMGIVLPDGILTNSSLQYVRDFLMEHAQIEAVVSLPQIAFSHFGAGVKSSLVFVRKKKKDEKLGNYPIFMAIAEHIGYDATGKKDPINDLDKILVEYRKFEKKPTSYEGC</sequence>
<dbReference type="Proteomes" id="UP000228874">
    <property type="component" value="Unassembled WGS sequence"/>
</dbReference>
<feature type="non-terminal residue" evidence="9">
    <location>
        <position position="1"/>
    </location>
</feature>
<dbReference type="InterPro" id="IPR029063">
    <property type="entry name" value="SAM-dependent_MTases_sf"/>
</dbReference>
<dbReference type="GO" id="GO:0008170">
    <property type="term" value="F:N-methyltransferase activity"/>
    <property type="evidence" value="ECO:0007669"/>
    <property type="project" value="InterPro"/>
</dbReference>
<dbReference type="InterPro" id="IPR003356">
    <property type="entry name" value="DNA_methylase_A-5"/>
</dbReference>
<dbReference type="InterPro" id="IPR002052">
    <property type="entry name" value="DNA_methylase_N6_adenine_CS"/>
</dbReference>
<dbReference type="InterPro" id="IPR052916">
    <property type="entry name" value="Type-I_RE_MTase_Subunit"/>
</dbReference>
<comment type="caution">
    <text evidence="9">The sequence shown here is derived from an EMBL/GenBank/DDBJ whole genome shotgun (WGS) entry which is preliminary data.</text>
</comment>
<keyword evidence="2" id="KW-0489">Methyltransferase</keyword>
<dbReference type="GO" id="GO:0009007">
    <property type="term" value="F:site-specific DNA-methyltransferase (adenine-specific) activity"/>
    <property type="evidence" value="ECO:0007669"/>
    <property type="project" value="UniProtKB-EC"/>
</dbReference>
<evidence type="ECO:0000256" key="6">
    <source>
        <dbReference type="ARBA" id="ARBA00047942"/>
    </source>
</evidence>
<dbReference type="SUPFAM" id="SSF53335">
    <property type="entry name" value="S-adenosyl-L-methionine-dependent methyltransferases"/>
    <property type="match status" value="1"/>
</dbReference>
<keyword evidence="4" id="KW-0949">S-adenosyl-L-methionine</keyword>
<keyword evidence="9" id="KW-0540">Nuclease</keyword>
<evidence type="ECO:0000256" key="2">
    <source>
        <dbReference type="ARBA" id="ARBA00022603"/>
    </source>
</evidence>
<evidence type="ECO:0000259" key="7">
    <source>
        <dbReference type="Pfam" id="PF02384"/>
    </source>
</evidence>
<evidence type="ECO:0000313" key="9">
    <source>
        <dbReference type="EMBL" id="PIY99832.1"/>
    </source>
</evidence>
<dbReference type="GO" id="GO:0004519">
    <property type="term" value="F:endonuclease activity"/>
    <property type="evidence" value="ECO:0007669"/>
    <property type="project" value="UniProtKB-KW"/>
</dbReference>
<keyword evidence="9" id="KW-0255">Endonuclease</keyword>
<dbReference type="GO" id="GO:0003677">
    <property type="term" value="F:DNA binding"/>
    <property type="evidence" value="ECO:0007669"/>
    <property type="project" value="InterPro"/>
</dbReference>
<evidence type="ECO:0000256" key="1">
    <source>
        <dbReference type="ARBA" id="ARBA00011900"/>
    </source>
</evidence>
<dbReference type="PROSITE" id="PS00092">
    <property type="entry name" value="N6_MTASE"/>
    <property type="match status" value="1"/>
</dbReference>
<keyword evidence="9" id="KW-0378">Hydrolase</keyword>
<accession>A0A2H9P8J6</accession>
<protein>
    <recommendedName>
        <fullName evidence="1">site-specific DNA-methyltransferase (adenine-specific)</fullName>
        <ecNumber evidence="1">2.1.1.72</ecNumber>
    </recommendedName>
</protein>
<keyword evidence="5" id="KW-0680">Restriction system</keyword>